<evidence type="ECO:0000313" key="2">
    <source>
        <dbReference type="EMBL" id="BAT26314.1"/>
    </source>
</evidence>
<proteinExistence type="predicted"/>
<keyword evidence="1" id="KW-0812">Transmembrane</keyword>
<dbReference type="AlphaFoldDB" id="A0A0P0YY52"/>
<protein>
    <submittedName>
        <fullName evidence="2">Probable two-component sensor</fullName>
    </submittedName>
</protein>
<organism evidence="2">
    <name type="scientific">Aureimonas altamirensis</name>
    <dbReference type="NCBI Taxonomy" id="370622"/>
    <lineage>
        <taxon>Bacteria</taxon>
        <taxon>Pseudomonadati</taxon>
        <taxon>Pseudomonadota</taxon>
        <taxon>Alphaproteobacteria</taxon>
        <taxon>Hyphomicrobiales</taxon>
        <taxon>Aurantimonadaceae</taxon>
        <taxon>Aureimonas</taxon>
    </lineage>
</organism>
<sequence length="75" mass="8505">MRYTYGWRRRLLVRVANARHPRGHAPRFAVQRAGMQDRPYGRCVMSSIIDFFADASLQFYAGLGLAVLLSVFGGE</sequence>
<feature type="transmembrane region" description="Helical" evidence="1">
    <location>
        <begin position="51"/>
        <end position="72"/>
    </location>
</feature>
<name>A0A0P0YY52_9HYPH</name>
<dbReference type="EMBL" id="LC066371">
    <property type="protein sequence ID" value="BAT26314.1"/>
    <property type="molecule type" value="Genomic_DNA"/>
</dbReference>
<keyword evidence="1" id="KW-1133">Transmembrane helix</keyword>
<keyword evidence="1" id="KW-0472">Membrane</keyword>
<reference evidence="2" key="1">
    <citation type="journal article" date="2015" name="Proc. Natl. Acad. Sci. U.S.A.">
        <title>Bacterial clade with the ribosomal RNA operon on a small plasmid rather than the chromosome.</title>
        <authorList>
            <person name="Anda M."/>
            <person name="Ohtsubo Y."/>
            <person name="Okubo T."/>
            <person name="Sugawara M."/>
            <person name="Nagata Y."/>
            <person name="Tsuda M."/>
            <person name="Minamisawa K."/>
            <person name="Mitsui H."/>
        </authorList>
    </citation>
    <scope>NUCLEOTIDE SEQUENCE</scope>
    <source>
        <strain evidence="2">DSM 21988</strain>
    </source>
</reference>
<accession>A0A0P0YY52</accession>
<evidence type="ECO:0000256" key="1">
    <source>
        <dbReference type="SAM" id="Phobius"/>
    </source>
</evidence>